<feature type="chain" id="PRO_5030951340" evidence="2">
    <location>
        <begin position="18"/>
        <end position="133"/>
    </location>
</feature>
<keyword evidence="1" id="KW-0812">Transmembrane</keyword>
<dbReference type="AlphaFoldDB" id="A0A7S3MJC1"/>
<keyword evidence="1" id="KW-1133">Transmembrane helix</keyword>
<protein>
    <submittedName>
        <fullName evidence="3">Uncharacterized protein</fullName>
    </submittedName>
</protein>
<keyword evidence="2" id="KW-0732">Signal</keyword>
<organism evidence="3">
    <name type="scientific">Favella ehrenbergii</name>
    <dbReference type="NCBI Taxonomy" id="182087"/>
    <lineage>
        <taxon>Eukaryota</taxon>
        <taxon>Sar</taxon>
        <taxon>Alveolata</taxon>
        <taxon>Ciliophora</taxon>
        <taxon>Intramacronucleata</taxon>
        <taxon>Spirotrichea</taxon>
        <taxon>Choreotrichia</taxon>
        <taxon>Tintinnida</taxon>
        <taxon>Xystonellidae</taxon>
        <taxon>Favella</taxon>
    </lineage>
</organism>
<accession>A0A7S3MJC1</accession>
<proteinExistence type="predicted"/>
<evidence type="ECO:0000256" key="1">
    <source>
        <dbReference type="SAM" id="Phobius"/>
    </source>
</evidence>
<sequence length="133" mass="15235">MLLLLLLKLVLGNSGQAYVSLLVVCLVAVLLLINRERFRFNDYALRIIVSVFDSVECVRVGHSGVHDDFLTRADRVERVLRLAKEAPCHFRDAILARIWVAISRDRLESFEDRLLLLLLLVLGLPRASLLMRR</sequence>
<evidence type="ECO:0000313" key="3">
    <source>
        <dbReference type="EMBL" id="CAE0305539.1"/>
    </source>
</evidence>
<gene>
    <name evidence="3" type="ORF">FEHR0123_LOCUS443</name>
</gene>
<reference evidence="3" key="1">
    <citation type="submission" date="2021-01" db="EMBL/GenBank/DDBJ databases">
        <authorList>
            <person name="Corre E."/>
            <person name="Pelletier E."/>
            <person name="Niang G."/>
            <person name="Scheremetjew M."/>
            <person name="Finn R."/>
            <person name="Kale V."/>
            <person name="Holt S."/>
            <person name="Cochrane G."/>
            <person name="Meng A."/>
            <person name="Brown T."/>
            <person name="Cohen L."/>
        </authorList>
    </citation>
    <scope>NUCLEOTIDE SEQUENCE</scope>
    <source>
        <strain evidence="3">Fehren 1</strain>
    </source>
</reference>
<name>A0A7S3MJC1_9SPIT</name>
<evidence type="ECO:0000256" key="2">
    <source>
        <dbReference type="SAM" id="SignalP"/>
    </source>
</evidence>
<feature type="transmembrane region" description="Helical" evidence="1">
    <location>
        <begin position="15"/>
        <end position="33"/>
    </location>
</feature>
<keyword evidence="1" id="KW-0472">Membrane</keyword>
<dbReference type="EMBL" id="HBIE01001352">
    <property type="protein sequence ID" value="CAE0305539.1"/>
    <property type="molecule type" value="Transcribed_RNA"/>
</dbReference>
<feature type="signal peptide" evidence="2">
    <location>
        <begin position="1"/>
        <end position="17"/>
    </location>
</feature>